<dbReference type="InterPro" id="IPR036383">
    <property type="entry name" value="TSP1_rpt_sf"/>
</dbReference>
<dbReference type="Pfam" id="PF19028">
    <property type="entry name" value="TSP1_spondin"/>
    <property type="match status" value="1"/>
</dbReference>
<dbReference type="InterPro" id="IPR052065">
    <property type="entry name" value="Compl_asym_regulator"/>
</dbReference>
<dbReference type="InterPro" id="IPR044004">
    <property type="entry name" value="TSP1_spondin_dom"/>
</dbReference>
<feature type="domain" description="Spondin-like TSP1" evidence="8">
    <location>
        <begin position="80"/>
        <end position="131"/>
    </location>
</feature>
<evidence type="ECO:0000256" key="2">
    <source>
        <dbReference type="ARBA" id="ARBA00022525"/>
    </source>
</evidence>
<dbReference type="PANTHER" id="PTHR22906:SF43">
    <property type="entry name" value="PROPERDIN"/>
    <property type="match status" value="1"/>
</dbReference>
<dbReference type="FunFam" id="2.20.100.10:FF:000002">
    <property type="entry name" value="Unc-5 netrin receptor C"/>
    <property type="match status" value="1"/>
</dbReference>
<evidence type="ECO:0000313" key="9">
    <source>
        <dbReference type="Ensembl" id="ENSHCOP00000011211.1"/>
    </source>
</evidence>
<dbReference type="GeneTree" id="ENSGT00940000154614"/>
<keyword evidence="5" id="KW-1015">Disulfide bond</keyword>
<dbReference type="PANTHER" id="PTHR22906">
    <property type="entry name" value="PROPERDIN"/>
    <property type="match status" value="1"/>
</dbReference>
<dbReference type="SMART" id="SM00209">
    <property type="entry name" value="TSP1"/>
    <property type="match status" value="3"/>
</dbReference>
<organism evidence="9 10">
    <name type="scientific">Hippocampus comes</name>
    <name type="common">Tiger tail seahorse</name>
    <dbReference type="NCBI Taxonomy" id="109280"/>
    <lineage>
        <taxon>Eukaryota</taxon>
        <taxon>Metazoa</taxon>
        <taxon>Chordata</taxon>
        <taxon>Craniata</taxon>
        <taxon>Vertebrata</taxon>
        <taxon>Euteleostomi</taxon>
        <taxon>Actinopterygii</taxon>
        <taxon>Neopterygii</taxon>
        <taxon>Teleostei</taxon>
        <taxon>Neoteleostei</taxon>
        <taxon>Acanthomorphata</taxon>
        <taxon>Syngnathiaria</taxon>
        <taxon>Syngnathiformes</taxon>
        <taxon>Syngnathoidei</taxon>
        <taxon>Syngnathidae</taxon>
        <taxon>Hippocampus</taxon>
    </lineage>
</organism>
<dbReference type="SUPFAM" id="SSF57567">
    <property type="entry name" value="Serine protease inhibitors"/>
    <property type="match status" value="1"/>
</dbReference>
<protein>
    <recommendedName>
        <fullName evidence="8">Spondin-like TSP1 domain-containing protein</fullName>
    </recommendedName>
</protein>
<proteinExistence type="predicted"/>
<evidence type="ECO:0000256" key="7">
    <source>
        <dbReference type="SAM" id="MobiDB-lite"/>
    </source>
</evidence>
<dbReference type="CDD" id="cd19941">
    <property type="entry name" value="TIL"/>
    <property type="match status" value="1"/>
</dbReference>
<dbReference type="AlphaFoldDB" id="A0A3Q2YD38"/>
<keyword evidence="4" id="KW-0677">Repeat</keyword>
<dbReference type="InterPro" id="IPR036084">
    <property type="entry name" value="Ser_inhib-like_sf"/>
</dbReference>
<evidence type="ECO:0000256" key="5">
    <source>
        <dbReference type="ARBA" id="ARBA00023157"/>
    </source>
</evidence>
<keyword evidence="6" id="KW-0325">Glycoprotein</keyword>
<evidence type="ECO:0000313" key="10">
    <source>
        <dbReference type="Proteomes" id="UP000264820"/>
    </source>
</evidence>
<comment type="subcellular location">
    <subcellularLocation>
        <location evidence="1">Secreted</location>
    </subcellularLocation>
</comment>
<dbReference type="Ensembl" id="ENSHCOT00000017888.1">
    <property type="protein sequence ID" value="ENSHCOP00000011211.1"/>
    <property type="gene ID" value="ENSHCOG00000014194.1"/>
</dbReference>
<evidence type="ECO:0000259" key="8">
    <source>
        <dbReference type="Pfam" id="PF19028"/>
    </source>
</evidence>
<dbReference type="Gene3D" id="2.20.100.10">
    <property type="entry name" value="Thrombospondin type-1 (TSP1) repeat"/>
    <property type="match status" value="4"/>
</dbReference>
<evidence type="ECO:0000256" key="3">
    <source>
        <dbReference type="ARBA" id="ARBA00022729"/>
    </source>
</evidence>
<sequence>MCNGVADCPDSSLAPHGGPTDEQGCRSWGSWGSWTPCSTTCGTGSMSRRRSCPAGDILHHCRGQEVQKQQCFNTTCPVECIMSQWTSWSLCSVSCGVGSLFRQRDVVREALPGGSCSGAQFDSRACFPRPCPVDGHWSEWTEWSECDVECGGGVRQRRRTCSAPAPKNDGRDCEGMSQQSQKQDQPMKKRFCTSPPPQHGGRSCPGPHIQTADCNAHPCSGMMLPCSKSSIGPCCGVWWSYAGIMSSLLRAGLCPEGMMYMTAGECEDHGGPCPRVCMDMTSAEVQCATACYDGCYCALGLYLLNGSCVPLSQCPCYHRGEQYPAGATLPIDACNNWYSSNAAASSSKSDIDSVD</sequence>
<evidence type="ECO:0000256" key="1">
    <source>
        <dbReference type="ARBA" id="ARBA00004613"/>
    </source>
</evidence>
<evidence type="ECO:0000256" key="4">
    <source>
        <dbReference type="ARBA" id="ARBA00022737"/>
    </source>
</evidence>
<dbReference type="Pfam" id="PF00090">
    <property type="entry name" value="TSP_1"/>
    <property type="match status" value="3"/>
</dbReference>
<reference evidence="9" key="2">
    <citation type="submission" date="2025-09" db="UniProtKB">
        <authorList>
            <consortium name="Ensembl"/>
        </authorList>
    </citation>
    <scope>IDENTIFICATION</scope>
</reference>
<accession>A0A3Q2YD38</accession>
<keyword evidence="2" id="KW-0964">Secreted</keyword>
<evidence type="ECO:0000256" key="6">
    <source>
        <dbReference type="ARBA" id="ARBA00023180"/>
    </source>
</evidence>
<dbReference type="PRINTS" id="PR01705">
    <property type="entry name" value="TSP1REPEAT"/>
</dbReference>
<keyword evidence="3" id="KW-0732">Signal</keyword>
<dbReference type="PROSITE" id="PS50092">
    <property type="entry name" value="TSP1"/>
    <property type="match status" value="3"/>
</dbReference>
<feature type="region of interest" description="Disordered" evidence="7">
    <location>
        <begin position="158"/>
        <end position="204"/>
    </location>
</feature>
<name>A0A3Q2YD38_HIPCM</name>
<dbReference type="SUPFAM" id="SSF82895">
    <property type="entry name" value="TSP-1 type 1 repeat"/>
    <property type="match status" value="3"/>
</dbReference>
<reference evidence="9" key="1">
    <citation type="submission" date="2025-08" db="UniProtKB">
        <authorList>
            <consortium name="Ensembl"/>
        </authorList>
    </citation>
    <scope>IDENTIFICATION</scope>
</reference>
<dbReference type="Proteomes" id="UP000264820">
    <property type="component" value="Unplaced"/>
</dbReference>
<dbReference type="Gene3D" id="2.10.25.10">
    <property type="entry name" value="Laminin"/>
    <property type="match status" value="1"/>
</dbReference>
<keyword evidence="10" id="KW-1185">Reference proteome</keyword>
<dbReference type="InterPro" id="IPR000884">
    <property type="entry name" value="TSP1_rpt"/>
</dbReference>